<comment type="similarity">
    <text evidence="5 12">Belongs to the inositol monophosphatase superfamily.</text>
</comment>
<dbReference type="InterPro" id="IPR020583">
    <property type="entry name" value="Inositol_monoP_metal-BS"/>
</dbReference>
<keyword evidence="6" id="KW-0963">Cytoplasm</keyword>
<reference evidence="14" key="1">
    <citation type="submission" date="2016-11" db="UniProtKB">
        <authorList>
            <consortium name="WormBaseParasite"/>
        </authorList>
    </citation>
    <scope>IDENTIFICATION</scope>
</reference>
<evidence type="ECO:0000256" key="6">
    <source>
        <dbReference type="ARBA" id="ARBA00022490"/>
    </source>
</evidence>
<dbReference type="GO" id="GO:0046854">
    <property type="term" value="P:phosphatidylinositol phosphate biosynthetic process"/>
    <property type="evidence" value="ECO:0007669"/>
    <property type="project" value="InterPro"/>
</dbReference>
<dbReference type="PANTHER" id="PTHR20854:SF4">
    <property type="entry name" value="INOSITOL-1-MONOPHOSPHATASE-RELATED"/>
    <property type="match status" value="1"/>
</dbReference>
<dbReference type="GO" id="GO:0005737">
    <property type="term" value="C:cytoplasm"/>
    <property type="evidence" value="ECO:0007669"/>
    <property type="project" value="UniProtKB-SubCell"/>
</dbReference>
<dbReference type="AlphaFoldDB" id="A0A1I7S1E2"/>
<sequence>MNFKFKLKMSAFAREEEYLQFALEVVKQAGHLVKTAFSTPESNVETKASATDLVTETDKAVEELLIKSISEKYPDHQFIGEESVAAGKRSPWTDAPTWIIDPIDGTTNFVHRIPFIAICVGLTINKEIRGGIVYNPITDELFTALKGRGALKNGFPIHVSKTTALTKAVVLAQLGADRSPAQMRSFINNFTALMVDKNMHGHRAFGSAAINMVYVAQGSVDAYVEYGIHSWDIAAAAIIVSEAGGVLIDPTGTSFNLMSRKVLCGASEPLVQEISKILTHVEFEPEL</sequence>
<evidence type="ECO:0000256" key="8">
    <source>
        <dbReference type="ARBA" id="ARBA00022801"/>
    </source>
</evidence>
<evidence type="ECO:0000256" key="2">
    <source>
        <dbReference type="ARBA" id="ARBA00001946"/>
    </source>
</evidence>
<evidence type="ECO:0000256" key="10">
    <source>
        <dbReference type="ARBA" id="ARBA00035990"/>
    </source>
</evidence>
<dbReference type="InterPro" id="IPR000760">
    <property type="entry name" value="Inositol_monophosphatase-like"/>
</dbReference>
<dbReference type="GO" id="GO:0007165">
    <property type="term" value="P:signal transduction"/>
    <property type="evidence" value="ECO:0007669"/>
    <property type="project" value="TreeGrafter"/>
</dbReference>
<comment type="catalytic activity">
    <reaction evidence="1 12">
        <text>a myo-inositol phosphate + H2O = myo-inositol + phosphate</text>
        <dbReference type="Rhea" id="RHEA:24056"/>
        <dbReference type="ChEBI" id="CHEBI:15377"/>
        <dbReference type="ChEBI" id="CHEBI:17268"/>
        <dbReference type="ChEBI" id="CHEBI:43474"/>
        <dbReference type="ChEBI" id="CHEBI:84139"/>
        <dbReference type="EC" id="3.1.3.25"/>
    </reaction>
</comment>
<comment type="catalytic activity">
    <reaction evidence="10">
        <text>alpha-D-galactose 1-phosphate + H2O = D-galactose + phosphate</text>
        <dbReference type="Rhea" id="RHEA:29315"/>
        <dbReference type="ChEBI" id="CHEBI:4139"/>
        <dbReference type="ChEBI" id="CHEBI:15377"/>
        <dbReference type="ChEBI" id="CHEBI:43474"/>
        <dbReference type="ChEBI" id="CHEBI:58336"/>
        <dbReference type="EC" id="3.1.3.94"/>
    </reaction>
</comment>
<dbReference type="GO" id="GO:0046872">
    <property type="term" value="F:metal ion binding"/>
    <property type="evidence" value="ECO:0007669"/>
    <property type="project" value="UniProtKB-KW"/>
</dbReference>
<dbReference type="Gene3D" id="3.40.190.80">
    <property type="match status" value="1"/>
</dbReference>
<evidence type="ECO:0000256" key="7">
    <source>
        <dbReference type="ARBA" id="ARBA00022723"/>
    </source>
</evidence>
<dbReference type="FunFam" id="3.30.540.10:FF:000013">
    <property type="entry name" value="Inositol-1-monophosphatase"/>
    <property type="match status" value="1"/>
</dbReference>
<dbReference type="WBParaSite" id="BXY_0681700.1">
    <property type="protein sequence ID" value="BXY_0681700.1"/>
    <property type="gene ID" value="BXY_0681700"/>
</dbReference>
<dbReference type="PRINTS" id="PR00377">
    <property type="entry name" value="IMPHPHTASES"/>
</dbReference>
<keyword evidence="8 12" id="KW-0378">Hydrolase</keyword>
<feature type="binding site" evidence="11">
    <location>
        <position position="232"/>
    </location>
    <ligand>
        <name>Mg(2+)</name>
        <dbReference type="ChEBI" id="CHEBI:18420"/>
        <label>1</label>
        <note>catalytic</note>
    </ligand>
</feature>
<evidence type="ECO:0000256" key="12">
    <source>
        <dbReference type="RuleBase" id="RU364068"/>
    </source>
</evidence>
<dbReference type="InterPro" id="IPR020550">
    <property type="entry name" value="Inositol_monophosphatase_CS"/>
</dbReference>
<feature type="binding site" evidence="11">
    <location>
        <position position="104"/>
    </location>
    <ligand>
        <name>Mg(2+)</name>
        <dbReference type="ChEBI" id="CHEBI:18420"/>
        <label>1</label>
        <note>catalytic</note>
    </ligand>
</feature>
<dbReference type="CDD" id="cd01639">
    <property type="entry name" value="IMPase"/>
    <property type="match status" value="1"/>
</dbReference>
<evidence type="ECO:0000313" key="14">
    <source>
        <dbReference type="WBParaSite" id="BXY_0681700.1"/>
    </source>
</evidence>
<dbReference type="PROSITE" id="PS00630">
    <property type="entry name" value="IMP_2"/>
    <property type="match status" value="1"/>
</dbReference>
<dbReference type="FunFam" id="3.40.190.80:FF:000002">
    <property type="entry name" value="Inositol-1-monophosphatase"/>
    <property type="match status" value="1"/>
</dbReference>
<proteinExistence type="inferred from homology"/>
<keyword evidence="7 11" id="KW-0479">Metal-binding</keyword>
<dbReference type="InterPro" id="IPR033942">
    <property type="entry name" value="IMPase"/>
</dbReference>
<dbReference type="PANTHER" id="PTHR20854">
    <property type="entry name" value="INOSITOL MONOPHOSPHATASE"/>
    <property type="match status" value="1"/>
</dbReference>
<keyword evidence="9 11" id="KW-0460">Magnesium</keyword>
<evidence type="ECO:0000256" key="3">
    <source>
        <dbReference type="ARBA" id="ARBA00004496"/>
    </source>
</evidence>
<comment type="pathway">
    <text evidence="4 12">Polyol metabolism; myo-inositol biosynthesis; myo-inositol from D-glucose 6-phosphate: step 2/2.</text>
</comment>
<dbReference type="UniPathway" id="UPA00823">
    <property type="reaction ID" value="UER00788"/>
</dbReference>
<dbReference type="GO" id="GO:0006021">
    <property type="term" value="P:inositol biosynthetic process"/>
    <property type="evidence" value="ECO:0007669"/>
    <property type="project" value="UniProtKB-UniPathway"/>
</dbReference>
<dbReference type="PROSITE" id="PS00629">
    <property type="entry name" value="IMP_1"/>
    <property type="match status" value="1"/>
</dbReference>
<dbReference type="Proteomes" id="UP000095284">
    <property type="component" value="Unplaced"/>
</dbReference>
<dbReference type="EC" id="3.1.3.25" evidence="12"/>
<dbReference type="Gene3D" id="3.30.540.10">
    <property type="entry name" value="Fructose-1,6-Bisphosphatase, subunit A, domain 1"/>
    <property type="match status" value="1"/>
</dbReference>
<evidence type="ECO:0000313" key="13">
    <source>
        <dbReference type="Proteomes" id="UP000095284"/>
    </source>
</evidence>
<evidence type="ECO:0000256" key="1">
    <source>
        <dbReference type="ARBA" id="ARBA00001033"/>
    </source>
</evidence>
<dbReference type="Pfam" id="PF00459">
    <property type="entry name" value="Inositol_P"/>
    <property type="match status" value="1"/>
</dbReference>
<feature type="binding site" evidence="11">
    <location>
        <position position="101"/>
    </location>
    <ligand>
        <name>Mg(2+)</name>
        <dbReference type="ChEBI" id="CHEBI:18420"/>
        <label>1</label>
        <note>catalytic</note>
    </ligand>
</feature>
<organism evidence="13 14">
    <name type="scientific">Bursaphelenchus xylophilus</name>
    <name type="common">Pinewood nematode worm</name>
    <name type="synonym">Aphelenchoides xylophilus</name>
    <dbReference type="NCBI Taxonomy" id="6326"/>
    <lineage>
        <taxon>Eukaryota</taxon>
        <taxon>Metazoa</taxon>
        <taxon>Ecdysozoa</taxon>
        <taxon>Nematoda</taxon>
        <taxon>Chromadorea</taxon>
        <taxon>Rhabditida</taxon>
        <taxon>Tylenchina</taxon>
        <taxon>Tylenchomorpha</taxon>
        <taxon>Aphelenchoidea</taxon>
        <taxon>Aphelenchoididae</taxon>
        <taxon>Bursaphelenchus</taxon>
    </lineage>
</organism>
<comment type="subcellular location">
    <subcellularLocation>
        <location evidence="3">Cytoplasm</location>
    </subcellularLocation>
</comment>
<protein>
    <recommendedName>
        <fullName evidence="12">Inositol-1-monophosphatase</fullName>
        <ecNumber evidence="12">3.1.3.25</ecNumber>
    </recommendedName>
</protein>
<evidence type="ECO:0000256" key="4">
    <source>
        <dbReference type="ARBA" id="ARBA00005152"/>
    </source>
</evidence>
<evidence type="ECO:0000256" key="5">
    <source>
        <dbReference type="ARBA" id="ARBA00009759"/>
    </source>
</evidence>
<evidence type="ECO:0000256" key="9">
    <source>
        <dbReference type="ARBA" id="ARBA00022842"/>
    </source>
</evidence>
<comment type="cofactor">
    <cofactor evidence="2 11 12">
        <name>Mg(2+)</name>
        <dbReference type="ChEBI" id="CHEBI:18420"/>
    </cofactor>
</comment>
<name>A0A1I7S1E2_BURXY</name>
<accession>A0A1I7S1E2</accession>
<feature type="binding site" evidence="11">
    <location>
        <position position="103"/>
    </location>
    <ligand>
        <name>Mg(2+)</name>
        <dbReference type="ChEBI" id="CHEBI:18420"/>
        <label>1</label>
        <note>catalytic</note>
    </ligand>
</feature>
<evidence type="ECO:0000256" key="11">
    <source>
        <dbReference type="PIRSR" id="PIRSR600760-2"/>
    </source>
</evidence>
<dbReference type="SUPFAM" id="SSF56655">
    <property type="entry name" value="Carbohydrate phosphatase"/>
    <property type="match status" value="1"/>
</dbReference>
<feature type="binding site" evidence="11">
    <location>
        <position position="81"/>
    </location>
    <ligand>
        <name>Mg(2+)</name>
        <dbReference type="ChEBI" id="CHEBI:18420"/>
        <label>1</label>
        <note>catalytic</note>
    </ligand>
</feature>
<dbReference type="GO" id="GO:0008934">
    <property type="term" value="F:inositol monophosphate 1-phosphatase activity"/>
    <property type="evidence" value="ECO:0007669"/>
    <property type="project" value="InterPro"/>
</dbReference>